<evidence type="ECO:0000313" key="1">
    <source>
        <dbReference type="EMBL" id="QBQ16807.1"/>
    </source>
</evidence>
<organism evidence="1 2">
    <name type="scientific">Acinetobacter haemolyticus</name>
    <dbReference type="NCBI Taxonomy" id="29430"/>
    <lineage>
        <taxon>Bacteria</taxon>
        <taxon>Pseudomonadati</taxon>
        <taxon>Pseudomonadota</taxon>
        <taxon>Gammaproteobacteria</taxon>
        <taxon>Moraxellales</taxon>
        <taxon>Moraxellaceae</taxon>
        <taxon>Acinetobacter</taxon>
    </lineage>
</organism>
<dbReference type="Proteomes" id="UP000294395">
    <property type="component" value="Chromosome"/>
</dbReference>
<dbReference type="Pfam" id="PF19495">
    <property type="entry name" value="DUF6030"/>
    <property type="match status" value="1"/>
</dbReference>
<dbReference type="InterPro" id="IPR046071">
    <property type="entry name" value="DUF6030"/>
</dbReference>
<gene>
    <name evidence="1" type="ORF">AHTJR_11215</name>
</gene>
<proteinExistence type="predicted"/>
<dbReference type="RefSeq" id="WP_134252726.1">
    <property type="nucleotide sequence ID" value="NZ_CP038009.1"/>
</dbReference>
<dbReference type="EMBL" id="CP038009">
    <property type="protein sequence ID" value="QBQ16807.1"/>
    <property type="molecule type" value="Genomic_DNA"/>
</dbReference>
<sequence length="171" mass="19427">MKILPSIFLIPLLVACSQTDQKYQLEEPTILSVNKSCSMLGLEMTNWKSSAGDGIYRCISNYIDISPDNGTKLPNNLAYYVQGTENTVNELKIVLNVNDKSYRKKAENEFIMLSSKVYKNINPNELPSDLINAISSKKNYSISDENFTYSIENEDFENGKGFTQKFIIRLK</sequence>
<accession>A0A4P7B531</accession>
<evidence type="ECO:0008006" key="3">
    <source>
        <dbReference type="Google" id="ProtNLM"/>
    </source>
</evidence>
<dbReference type="PROSITE" id="PS51257">
    <property type="entry name" value="PROKAR_LIPOPROTEIN"/>
    <property type="match status" value="1"/>
</dbReference>
<reference evidence="1 2" key="1">
    <citation type="submission" date="2019-03" db="EMBL/GenBank/DDBJ databases">
        <title>Complete genome sequence of two outbreak-associated Acinetobacter haemolyticus strains.</title>
        <authorList>
            <person name="Bai L."/>
            <person name="Zhang S.-C."/>
            <person name="Deng Y."/>
            <person name="Song C.-C."/>
            <person name="Kang G.-B."/>
            <person name="Dong Y."/>
            <person name="Wang Y."/>
            <person name="Gao F."/>
            <person name="Huang H."/>
        </authorList>
    </citation>
    <scope>NUCLEOTIDE SEQUENCE [LARGE SCALE GENOMIC DNA]</scope>
    <source>
        <strain evidence="1 2">TJR01</strain>
    </source>
</reference>
<dbReference type="AlphaFoldDB" id="A0A4P7B531"/>
<name>A0A4P7B531_ACIHA</name>
<evidence type="ECO:0000313" key="2">
    <source>
        <dbReference type="Proteomes" id="UP000294395"/>
    </source>
</evidence>
<protein>
    <recommendedName>
        <fullName evidence="3">Lipoprotein</fullName>
    </recommendedName>
</protein>